<keyword evidence="5" id="KW-0288">FMN</keyword>
<dbReference type="STRING" id="1121881.SAMN02745225_01672"/>
<dbReference type="PANTHER" id="PTHR42917">
    <property type="entry name" value="2,4-DIENOYL-COA REDUCTASE"/>
    <property type="match status" value="1"/>
</dbReference>
<evidence type="ECO:0000256" key="9">
    <source>
        <dbReference type="ARBA" id="ARBA00023014"/>
    </source>
</evidence>
<organism evidence="11 12">
    <name type="scientific">Ferrithrix thermotolerans DSM 19514</name>
    <dbReference type="NCBI Taxonomy" id="1121881"/>
    <lineage>
        <taxon>Bacteria</taxon>
        <taxon>Bacillati</taxon>
        <taxon>Actinomycetota</taxon>
        <taxon>Acidimicrobiia</taxon>
        <taxon>Acidimicrobiales</taxon>
        <taxon>Acidimicrobiaceae</taxon>
        <taxon>Ferrithrix</taxon>
    </lineage>
</organism>
<reference evidence="12" key="1">
    <citation type="submission" date="2016-11" db="EMBL/GenBank/DDBJ databases">
        <authorList>
            <person name="Varghese N."/>
            <person name="Submissions S."/>
        </authorList>
    </citation>
    <scope>NUCLEOTIDE SEQUENCE [LARGE SCALE GENOMIC DNA]</scope>
    <source>
        <strain evidence="12">DSM 19514</strain>
    </source>
</reference>
<name>A0A1M4WGZ0_9ACTN</name>
<dbReference type="Pfam" id="PF13450">
    <property type="entry name" value="NAD_binding_8"/>
    <property type="match status" value="1"/>
</dbReference>
<evidence type="ECO:0000256" key="7">
    <source>
        <dbReference type="ARBA" id="ARBA00023002"/>
    </source>
</evidence>
<keyword evidence="4" id="KW-0285">Flavoprotein</keyword>
<dbReference type="Gene3D" id="3.50.50.60">
    <property type="entry name" value="FAD/NAD(P)-binding domain"/>
    <property type="match status" value="1"/>
</dbReference>
<dbReference type="GO" id="GO:0051536">
    <property type="term" value="F:iron-sulfur cluster binding"/>
    <property type="evidence" value="ECO:0007669"/>
    <property type="project" value="UniProtKB-KW"/>
</dbReference>
<dbReference type="GO" id="GO:0010181">
    <property type="term" value="F:FMN binding"/>
    <property type="evidence" value="ECO:0007669"/>
    <property type="project" value="InterPro"/>
</dbReference>
<dbReference type="InterPro" id="IPR001155">
    <property type="entry name" value="OxRdtase_FMN_N"/>
</dbReference>
<evidence type="ECO:0000313" key="11">
    <source>
        <dbReference type="EMBL" id="SHE80465.1"/>
    </source>
</evidence>
<keyword evidence="12" id="KW-1185">Reference proteome</keyword>
<dbReference type="RefSeq" id="WP_072791252.1">
    <property type="nucleotide sequence ID" value="NZ_FQUL01000025.1"/>
</dbReference>
<accession>A0A1M4WGZ0</accession>
<dbReference type="Pfam" id="PF00724">
    <property type="entry name" value="Oxidored_FMN"/>
    <property type="match status" value="1"/>
</dbReference>
<dbReference type="Gene3D" id="3.20.20.70">
    <property type="entry name" value="Aldolase class I"/>
    <property type="match status" value="1"/>
</dbReference>
<keyword evidence="6" id="KW-0479">Metal-binding</keyword>
<dbReference type="EMBL" id="FQUL01000025">
    <property type="protein sequence ID" value="SHE80465.1"/>
    <property type="molecule type" value="Genomic_DNA"/>
</dbReference>
<evidence type="ECO:0000259" key="10">
    <source>
        <dbReference type="Pfam" id="PF00724"/>
    </source>
</evidence>
<dbReference type="AlphaFoldDB" id="A0A1M4WGZ0"/>
<dbReference type="SUPFAM" id="SSF51395">
    <property type="entry name" value="FMN-linked oxidoreductases"/>
    <property type="match status" value="1"/>
</dbReference>
<evidence type="ECO:0000256" key="8">
    <source>
        <dbReference type="ARBA" id="ARBA00023004"/>
    </source>
</evidence>
<dbReference type="OrthoDB" id="3169239at2"/>
<keyword evidence="8" id="KW-0408">Iron</keyword>
<evidence type="ECO:0000256" key="1">
    <source>
        <dbReference type="ARBA" id="ARBA00001917"/>
    </source>
</evidence>
<proteinExistence type="inferred from homology"/>
<evidence type="ECO:0000256" key="2">
    <source>
        <dbReference type="ARBA" id="ARBA00001966"/>
    </source>
</evidence>
<dbReference type="GO" id="GO:0016491">
    <property type="term" value="F:oxidoreductase activity"/>
    <property type="evidence" value="ECO:0007669"/>
    <property type="project" value="UniProtKB-KW"/>
</dbReference>
<evidence type="ECO:0000313" key="12">
    <source>
        <dbReference type="Proteomes" id="UP000184295"/>
    </source>
</evidence>
<dbReference type="PRINTS" id="PR00419">
    <property type="entry name" value="ADXRDTASE"/>
</dbReference>
<dbReference type="GO" id="GO:0046872">
    <property type="term" value="F:metal ion binding"/>
    <property type="evidence" value="ECO:0007669"/>
    <property type="project" value="UniProtKB-KW"/>
</dbReference>
<evidence type="ECO:0000256" key="6">
    <source>
        <dbReference type="ARBA" id="ARBA00022723"/>
    </source>
</evidence>
<dbReference type="InterPro" id="IPR051793">
    <property type="entry name" value="NADH:flavin_oxidoreductase"/>
</dbReference>
<keyword evidence="7" id="KW-0560">Oxidoreductase</keyword>
<gene>
    <name evidence="11" type="ORF">SAMN02745225_01672</name>
</gene>
<comment type="cofactor">
    <cofactor evidence="2">
        <name>[4Fe-4S] cluster</name>
        <dbReference type="ChEBI" id="CHEBI:49883"/>
    </cofactor>
</comment>
<keyword evidence="9" id="KW-0411">Iron-sulfur</keyword>
<dbReference type="SUPFAM" id="SSF51971">
    <property type="entry name" value="Nucleotide-binding domain"/>
    <property type="match status" value="1"/>
</dbReference>
<feature type="domain" description="NADH:flavin oxidoreductase/NADH oxidase N-terminal" evidence="10">
    <location>
        <begin position="10"/>
        <end position="329"/>
    </location>
</feature>
<evidence type="ECO:0000256" key="4">
    <source>
        <dbReference type="ARBA" id="ARBA00022630"/>
    </source>
</evidence>
<protein>
    <submittedName>
        <fullName evidence="11">2,4-dienoyl-CoA reductase (NADPH2)</fullName>
    </submittedName>
</protein>
<dbReference type="Gene3D" id="3.40.50.720">
    <property type="entry name" value="NAD(P)-binding Rossmann-like Domain"/>
    <property type="match status" value="1"/>
</dbReference>
<sequence length="658" mass="73727">MPKRTYKLLSAVTLGELTAKNRVVLGPHRTNLAHGRRLTDDLFDYYKSYIDRNVGVLVTESASVEDHDWPYEYAPLAESFAKGWSRLTKYAKESGCLVVASLSHSGNEGSSVYSQRVMVGASEVPDVESNELPQTLSESQIESIVSHFCTASTYAFDAGVEAVEINASYRSLLRQFLSPINNLRDDRFGTDRALFLKLVLEGIKKISPKATVGVRLSLDELTPWGGIDEELGLAYIEQIEPYTDYVVVTRGGMFTRHLYRANFRYGHPTRRELLREVKKRVHDRIRVVAQGSFFDIADAEEVVTAGESDLVEMTRALIADEELVSQLTQEPTNTQPIRPCLGCNQRCNPIDSQNIRVDCLINPKHISVDTLSYLEPRLYPNLVGVPISKVVHIVGAGIAGMECAMLLGRRGYKVHLYDKRSILGGLIALYGDHAIGPRYRLLLQFYEHNLRATQNITIHLNKEIKANEDLHELKSNDLVVFANGADPAPITEPIPAKRFLTSEQIYEDVSSYEGKVVVVIDPRGNVESTTSTEKIALHAAKTYLVTPDPLYASRTAPTGDMIDANRRARLAGVELRTFSTISLSESPEELVIKRLFSRVKERIRADYVHKIGARQAKHNDDFDHLCIATIGDARVARSIFEAISDARKLDLYLTERHR</sequence>
<dbReference type="InterPro" id="IPR013785">
    <property type="entry name" value="Aldolase_TIM"/>
</dbReference>
<comment type="similarity">
    <text evidence="3">In the N-terminal section; belongs to the NADH:flavin oxidoreductase/NADH oxidase family.</text>
</comment>
<dbReference type="InterPro" id="IPR036188">
    <property type="entry name" value="FAD/NAD-bd_sf"/>
</dbReference>
<dbReference type="Proteomes" id="UP000184295">
    <property type="component" value="Unassembled WGS sequence"/>
</dbReference>
<comment type="cofactor">
    <cofactor evidence="1">
        <name>FMN</name>
        <dbReference type="ChEBI" id="CHEBI:58210"/>
    </cofactor>
</comment>
<dbReference type="PANTHER" id="PTHR42917:SF2">
    <property type="entry name" value="2,4-DIENOYL-COA REDUCTASE [(2E)-ENOYL-COA-PRODUCING]"/>
    <property type="match status" value="1"/>
</dbReference>
<evidence type="ECO:0000256" key="3">
    <source>
        <dbReference type="ARBA" id="ARBA00011048"/>
    </source>
</evidence>
<evidence type="ECO:0000256" key="5">
    <source>
        <dbReference type="ARBA" id="ARBA00022643"/>
    </source>
</evidence>